<proteinExistence type="predicted"/>
<sequence>MAGLNGKPADLRNIVQGDDSHGVLNSSLNNTIPTDFDDPSREYNGTSSSKIMDSHNHGDHDLSGRFNPYGGLPSGQSADDPGFTRQLAPIMGGKHADEVVTGDEPTFTNKEPRAPESAHIAPVLGEKRTDEPDEDRIGIDPSRGKLKMD</sequence>
<evidence type="ECO:0000313" key="3">
    <source>
        <dbReference type="Proteomes" id="UP000603453"/>
    </source>
</evidence>
<dbReference type="Proteomes" id="UP000603453">
    <property type="component" value="Unassembled WGS sequence"/>
</dbReference>
<organism evidence="2 3">
    <name type="scientific">Mucor saturninus</name>
    <dbReference type="NCBI Taxonomy" id="64648"/>
    <lineage>
        <taxon>Eukaryota</taxon>
        <taxon>Fungi</taxon>
        <taxon>Fungi incertae sedis</taxon>
        <taxon>Mucoromycota</taxon>
        <taxon>Mucoromycotina</taxon>
        <taxon>Mucoromycetes</taxon>
        <taxon>Mucorales</taxon>
        <taxon>Mucorineae</taxon>
        <taxon>Mucoraceae</taxon>
        <taxon>Mucor</taxon>
    </lineage>
</organism>
<feature type="compositionally biased region" description="Basic and acidic residues" evidence="1">
    <location>
        <begin position="52"/>
        <end position="63"/>
    </location>
</feature>
<gene>
    <name evidence="2" type="ORF">INT47_007584</name>
</gene>
<feature type="compositionally biased region" description="Basic and acidic residues" evidence="1">
    <location>
        <begin position="125"/>
        <end position="149"/>
    </location>
</feature>
<name>A0A8H7V821_9FUNG</name>
<evidence type="ECO:0000313" key="2">
    <source>
        <dbReference type="EMBL" id="KAG2206828.1"/>
    </source>
</evidence>
<protein>
    <submittedName>
        <fullName evidence="2">Uncharacterized protein</fullName>
    </submittedName>
</protein>
<dbReference type="OrthoDB" id="2227251at2759"/>
<evidence type="ECO:0000256" key="1">
    <source>
        <dbReference type="SAM" id="MobiDB-lite"/>
    </source>
</evidence>
<dbReference type="AlphaFoldDB" id="A0A8H7V821"/>
<feature type="region of interest" description="Disordered" evidence="1">
    <location>
        <begin position="1"/>
        <end position="149"/>
    </location>
</feature>
<accession>A0A8H7V821</accession>
<comment type="caution">
    <text evidence="2">The sequence shown here is derived from an EMBL/GenBank/DDBJ whole genome shotgun (WGS) entry which is preliminary data.</text>
</comment>
<keyword evidence="3" id="KW-1185">Reference proteome</keyword>
<reference evidence="2" key="1">
    <citation type="submission" date="2020-12" db="EMBL/GenBank/DDBJ databases">
        <title>Metabolic potential, ecology and presence of endohyphal bacteria is reflected in genomic diversity of Mucoromycotina.</title>
        <authorList>
            <person name="Muszewska A."/>
            <person name="Okrasinska A."/>
            <person name="Steczkiewicz K."/>
            <person name="Drgas O."/>
            <person name="Orlowska M."/>
            <person name="Perlinska-Lenart U."/>
            <person name="Aleksandrzak-Piekarczyk T."/>
            <person name="Szatraj K."/>
            <person name="Zielenkiewicz U."/>
            <person name="Pilsyk S."/>
            <person name="Malc E."/>
            <person name="Mieczkowski P."/>
            <person name="Kruszewska J.S."/>
            <person name="Biernat P."/>
            <person name="Pawlowska J."/>
        </authorList>
    </citation>
    <scope>NUCLEOTIDE SEQUENCE</scope>
    <source>
        <strain evidence="2">WA0000017839</strain>
    </source>
</reference>
<dbReference type="EMBL" id="JAEPRD010000028">
    <property type="protein sequence ID" value="KAG2206828.1"/>
    <property type="molecule type" value="Genomic_DNA"/>
</dbReference>
<feature type="compositionally biased region" description="Polar residues" evidence="1">
    <location>
        <begin position="23"/>
        <end position="33"/>
    </location>
</feature>